<comment type="caution">
    <text evidence="1">The sequence shown here is derived from an EMBL/GenBank/DDBJ whole genome shotgun (WGS) entry which is preliminary data.</text>
</comment>
<dbReference type="EMBL" id="BMAT01010515">
    <property type="protein sequence ID" value="GFS27423.1"/>
    <property type="molecule type" value="Genomic_DNA"/>
</dbReference>
<name>A0AAV4JX93_9GAST</name>
<evidence type="ECO:0000313" key="2">
    <source>
        <dbReference type="Proteomes" id="UP000762676"/>
    </source>
</evidence>
<organism evidence="1 2">
    <name type="scientific">Elysia marginata</name>
    <dbReference type="NCBI Taxonomy" id="1093978"/>
    <lineage>
        <taxon>Eukaryota</taxon>
        <taxon>Metazoa</taxon>
        <taxon>Spiralia</taxon>
        <taxon>Lophotrochozoa</taxon>
        <taxon>Mollusca</taxon>
        <taxon>Gastropoda</taxon>
        <taxon>Heterobranchia</taxon>
        <taxon>Euthyneura</taxon>
        <taxon>Panpulmonata</taxon>
        <taxon>Sacoglossa</taxon>
        <taxon>Placobranchoidea</taxon>
        <taxon>Plakobranchidae</taxon>
        <taxon>Elysia</taxon>
    </lineage>
</organism>
<dbReference type="AlphaFoldDB" id="A0AAV4JX93"/>
<sequence length="209" mass="23360">MATPIKDQSKLEVRAAVRFLFSKGIRPSEINKQIPETYGEGVKSRSRVYQWCTWFGEGRTSLGDELKSGHPKSSTNEENTTRVDELIKCGRRMKISEIALKLKIPKNNGDEDTTHIGVGLGGNFRAKNSLFDNLITGDETFVHLDTPETKRESMTWKHPSSPVTKNLKMQRSAVKVMATDRVLGCERCGPLSHLATGSVYQCCPILQHP</sequence>
<protein>
    <submittedName>
        <fullName evidence="1">Histone-lysine N-methyltransferase SETMAR</fullName>
    </submittedName>
</protein>
<dbReference type="Proteomes" id="UP000762676">
    <property type="component" value="Unassembled WGS sequence"/>
</dbReference>
<dbReference type="PANTHER" id="PTHR46060:SF1">
    <property type="entry name" value="MARINER MOS1 TRANSPOSASE-LIKE PROTEIN"/>
    <property type="match status" value="1"/>
</dbReference>
<evidence type="ECO:0000313" key="1">
    <source>
        <dbReference type="EMBL" id="GFS27423.1"/>
    </source>
</evidence>
<accession>A0AAV4JX93</accession>
<keyword evidence="2" id="KW-1185">Reference proteome</keyword>
<gene>
    <name evidence="1" type="ORF">ElyMa_005267800</name>
</gene>
<dbReference type="InterPro" id="IPR052709">
    <property type="entry name" value="Transposase-MT_Hybrid"/>
</dbReference>
<dbReference type="PANTHER" id="PTHR46060">
    <property type="entry name" value="MARINER MOS1 TRANSPOSASE-LIKE PROTEIN"/>
    <property type="match status" value="1"/>
</dbReference>
<proteinExistence type="predicted"/>
<reference evidence="1 2" key="1">
    <citation type="journal article" date="2021" name="Elife">
        <title>Chloroplast acquisition without the gene transfer in kleptoplastic sea slugs, Plakobranchus ocellatus.</title>
        <authorList>
            <person name="Maeda T."/>
            <person name="Takahashi S."/>
            <person name="Yoshida T."/>
            <person name="Shimamura S."/>
            <person name="Takaki Y."/>
            <person name="Nagai Y."/>
            <person name="Toyoda A."/>
            <person name="Suzuki Y."/>
            <person name="Arimoto A."/>
            <person name="Ishii H."/>
            <person name="Satoh N."/>
            <person name="Nishiyama T."/>
            <person name="Hasebe M."/>
            <person name="Maruyama T."/>
            <person name="Minagawa J."/>
            <person name="Obokata J."/>
            <person name="Shigenobu S."/>
        </authorList>
    </citation>
    <scope>NUCLEOTIDE SEQUENCE [LARGE SCALE GENOMIC DNA]</scope>
</reference>